<dbReference type="EMBL" id="KI393866">
    <property type="protein sequence ID" value="ERN06892.1"/>
    <property type="molecule type" value="Genomic_DNA"/>
</dbReference>
<dbReference type="HOGENOM" id="CLU_2870561_0_0_1"/>
<evidence type="ECO:0000313" key="2">
    <source>
        <dbReference type="Proteomes" id="UP000017836"/>
    </source>
</evidence>
<dbReference type="Proteomes" id="UP000017836">
    <property type="component" value="Unassembled WGS sequence"/>
</dbReference>
<gene>
    <name evidence="1" type="ORF">AMTR_s00005p00253370</name>
</gene>
<name>W1PAG8_AMBTC</name>
<dbReference type="Gramene" id="ERN06892">
    <property type="protein sequence ID" value="ERN06892"/>
    <property type="gene ID" value="AMTR_s00005p00253370"/>
</dbReference>
<protein>
    <submittedName>
        <fullName evidence="1">Uncharacterized protein</fullName>
    </submittedName>
</protein>
<organism evidence="1 2">
    <name type="scientific">Amborella trichopoda</name>
    <dbReference type="NCBI Taxonomy" id="13333"/>
    <lineage>
        <taxon>Eukaryota</taxon>
        <taxon>Viridiplantae</taxon>
        <taxon>Streptophyta</taxon>
        <taxon>Embryophyta</taxon>
        <taxon>Tracheophyta</taxon>
        <taxon>Spermatophyta</taxon>
        <taxon>Magnoliopsida</taxon>
        <taxon>Amborellales</taxon>
        <taxon>Amborellaceae</taxon>
        <taxon>Amborella</taxon>
    </lineage>
</organism>
<reference evidence="2" key="1">
    <citation type="journal article" date="2013" name="Science">
        <title>The Amborella genome and the evolution of flowering plants.</title>
        <authorList>
            <consortium name="Amborella Genome Project"/>
        </authorList>
    </citation>
    <scope>NUCLEOTIDE SEQUENCE [LARGE SCALE GENOMIC DNA]</scope>
</reference>
<sequence>MDHSFDHHYYQKYLAYEAHLLAHHCLHRGGPTMVVTAALGPGMYEAMTGNKSGYGSGNRVEQPN</sequence>
<evidence type="ECO:0000313" key="1">
    <source>
        <dbReference type="EMBL" id="ERN06892.1"/>
    </source>
</evidence>
<proteinExistence type="predicted"/>
<accession>W1PAG8</accession>
<keyword evidence="2" id="KW-1185">Reference proteome</keyword>
<dbReference type="AlphaFoldDB" id="W1PAG8"/>